<keyword evidence="9 10" id="KW-0472">Membrane</keyword>
<dbReference type="Proteomes" id="UP000813463">
    <property type="component" value="Chromosome 6"/>
</dbReference>
<dbReference type="GO" id="GO:0016020">
    <property type="term" value="C:membrane"/>
    <property type="evidence" value="ECO:0000318"/>
    <property type="project" value="GO_Central"/>
</dbReference>
<feature type="transmembrane region" description="Helical" evidence="10">
    <location>
        <begin position="484"/>
        <end position="508"/>
    </location>
</feature>
<evidence type="ECO:0000256" key="9">
    <source>
        <dbReference type="ARBA" id="ARBA00023136"/>
    </source>
</evidence>
<dbReference type="GO" id="GO:0072657">
    <property type="term" value="P:protein localization to membrane"/>
    <property type="evidence" value="ECO:0000318"/>
    <property type="project" value="GO_Central"/>
</dbReference>
<evidence type="ECO:0000256" key="2">
    <source>
        <dbReference type="ARBA" id="ARBA00004653"/>
    </source>
</evidence>
<accession>A0A9R0J2E0</accession>
<dbReference type="GO" id="GO:0000139">
    <property type="term" value="C:Golgi membrane"/>
    <property type="evidence" value="ECO:0007669"/>
    <property type="project" value="UniProtKB-SubCell"/>
</dbReference>
<dbReference type="PANTHER" id="PTHR10766">
    <property type="entry name" value="TRANSMEMBRANE 9 SUPERFAMILY PROTEIN"/>
    <property type="match status" value="1"/>
</dbReference>
<dbReference type="AlphaFoldDB" id="A0A9R0J2E0"/>
<feature type="transmembrane region" description="Helical" evidence="10">
    <location>
        <begin position="360"/>
        <end position="384"/>
    </location>
</feature>
<evidence type="ECO:0000313" key="12">
    <source>
        <dbReference type="RefSeq" id="XP_021858649.1"/>
    </source>
</evidence>
<evidence type="ECO:0000256" key="3">
    <source>
        <dbReference type="ARBA" id="ARBA00005227"/>
    </source>
</evidence>
<dbReference type="InterPro" id="IPR004240">
    <property type="entry name" value="EMP70"/>
</dbReference>
<evidence type="ECO:0000313" key="11">
    <source>
        <dbReference type="Proteomes" id="UP000813463"/>
    </source>
</evidence>
<feature type="transmembrane region" description="Helical" evidence="10">
    <location>
        <begin position="390"/>
        <end position="412"/>
    </location>
</feature>
<evidence type="ECO:0000256" key="4">
    <source>
        <dbReference type="ARBA" id="ARBA00022692"/>
    </source>
</evidence>
<evidence type="ECO:0000256" key="10">
    <source>
        <dbReference type="RuleBase" id="RU363079"/>
    </source>
</evidence>
<feature type="transmembrane region" description="Helical" evidence="10">
    <location>
        <begin position="520"/>
        <end position="539"/>
    </location>
</feature>
<evidence type="ECO:0000256" key="5">
    <source>
        <dbReference type="ARBA" id="ARBA00022729"/>
    </source>
</evidence>
<dbReference type="RefSeq" id="XP_021858649.1">
    <property type="nucleotide sequence ID" value="XM_022002957.2"/>
</dbReference>
<keyword evidence="7 10" id="KW-1133">Transmembrane helix</keyword>
<keyword evidence="8" id="KW-0333">Golgi apparatus</keyword>
<reference evidence="12" key="2">
    <citation type="submission" date="2025-08" db="UniProtKB">
        <authorList>
            <consortium name="RefSeq"/>
        </authorList>
    </citation>
    <scope>IDENTIFICATION</scope>
    <source>
        <tissue evidence="12">Leaf</tissue>
    </source>
</reference>
<dbReference type="GO" id="GO:0010008">
    <property type="term" value="C:endosome membrane"/>
    <property type="evidence" value="ECO:0007669"/>
    <property type="project" value="UniProtKB-SubCell"/>
</dbReference>
<dbReference type="PANTHER" id="PTHR10766:SF119">
    <property type="entry name" value="TRANSMEMBRANE 9 SUPERFAMILY MEMBER 5"/>
    <property type="match status" value="1"/>
</dbReference>
<evidence type="ECO:0000256" key="8">
    <source>
        <dbReference type="ARBA" id="ARBA00023034"/>
    </source>
</evidence>
<feature type="chain" id="PRO_5040547882" description="Transmembrane 9 superfamily member" evidence="10">
    <location>
        <begin position="23"/>
        <end position="589"/>
    </location>
</feature>
<feature type="transmembrane region" description="Helical" evidence="10">
    <location>
        <begin position="551"/>
        <end position="572"/>
    </location>
</feature>
<organism evidence="11 12">
    <name type="scientific">Spinacia oleracea</name>
    <name type="common">Spinach</name>
    <dbReference type="NCBI Taxonomy" id="3562"/>
    <lineage>
        <taxon>Eukaryota</taxon>
        <taxon>Viridiplantae</taxon>
        <taxon>Streptophyta</taxon>
        <taxon>Embryophyta</taxon>
        <taxon>Tracheophyta</taxon>
        <taxon>Spermatophyta</taxon>
        <taxon>Magnoliopsida</taxon>
        <taxon>eudicotyledons</taxon>
        <taxon>Gunneridae</taxon>
        <taxon>Pentapetalae</taxon>
        <taxon>Caryophyllales</taxon>
        <taxon>Chenopodiaceae</taxon>
        <taxon>Chenopodioideae</taxon>
        <taxon>Anserineae</taxon>
        <taxon>Spinacia</taxon>
    </lineage>
</organism>
<dbReference type="Pfam" id="PF02990">
    <property type="entry name" value="EMP70"/>
    <property type="match status" value="1"/>
</dbReference>
<dbReference type="KEGG" id="soe:110797837"/>
<reference evidence="11" key="1">
    <citation type="journal article" date="2021" name="Nat. Commun.">
        <title>Genomic analyses provide insights into spinach domestication and the genetic basis of agronomic traits.</title>
        <authorList>
            <person name="Cai X."/>
            <person name="Sun X."/>
            <person name="Xu C."/>
            <person name="Sun H."/>
            <person name="Wang X."/>
            <person name="Ge C."/>
            <person name="Zhang Z."/>
            <person name="Wang Q."/>
            <person name="Fei Z."/>
            <person name="Jiao C."/>
            <person name="Wang Q."/>
        </authorList>
    </citation>
    <scope>NUCLEOTIDE SEQUENCE [LARGE SCALE GENOMIC DNA]</scope>
    <source>
        <strain evidence="11">cv. Varoflay</strain>
    </source>
</reference>
<feature type="transmembrane region" description="Helical" evidence="10">
    <location>
        <begin position="288"/>
        <end position="312"/>
    </location>
</feature>
<keyword evidence="11" id="KW-1185">Reference proteome</keyword>
<comment type="similarity">
    <text evidence="3 10">Belongs to the nonaspanin (TM9SF) (TC 9.A.2) family.</text>
</comment>
<evidence type="ECO:0000256" key="7">
    <source>
        <dbReference type="ARBA" id="ARBA00022989"/>
    </source>
</evidence>
<protein>
    <recommendedName>
        <fullName evidence="10">Transmembrane 9 superfamily member</fullName>
    </recommendedName>
</protein>
<proteinExistence type="inferred from homology"/>
<comment type="subcellular location">
    <subcellularLocation>
        <location evidence="1">Endosome membrane</location>
        <topology evidence="1">Multi-pass membrane protein</topology>
    </subcellularLocation>
    <subcellularLocation>
        <location evidence="2">Golgi apparatus membrane</location>
        <topology evidence="2">Multi-pass membrane protein</topology>
    </subcellularLocation>
</comment>
<feature type="transmembrane region" description="Helical" evidence="10">
    <location>
        <begin position="324"/>
        <end position="348"/>
    </location>
</feature>
<feature type="transmembrane region" description="Helical" evidence="10">
    <location>
        <begin position="229"/>
        <end position="254"/>
    </location>
</feature>
<feature type="transmembrane region" description="Helical" evidence="10">
    <location>
        <begin position="451"/>
        <end position="472"/>
    </location>
</feature>
<keyword evidence="4 10" id="KW-0812">Transmembrane</keyword>
<evidence type="ECO:0000256" key="6">
    <source>
        <dbReference type="ARBA" id="ARBA00022753"/>
    </source>
</evidence>
<name>A0A9R0J2E0_SPIOL</name>
<evidence type="ECO:0000256" key="1">
    <source>
        <dbReference type="ARBA" id="ARBA00004337"/>
    </source>
</evidence>
<gene>
    <name evidence="12" type="primary">LOC110797837</name>
</gene>
<feature type="signal peptide" evidence="10">
    <location>
        <begin position="1"/>
        <end position="22"/>
    </location>
</feature>
<keyword evidence="6" id="KW-0967">Endosome</keyword>
<dbReference type="GeneID" id="110797837"/>
<keyword evidence="5 10" id="KW-0732">Signal</keyword>
<sequence>MSKILTFLLAIVINYWVFPVLSSSNPPLNHRYNVGDQVPLFANKIGPFDNPSETYEYFDLPFCRPDPLIRRKESLGEVLSAYHLTNTRYDIRFQKMKIAEKWCTKKLGREEHVKFRDAIQRDYYFQMFYDDLPFWGFIGKIEGESLNPYMKGTRFYLFTHVQLDVLYNGNNVIEVRAFSDPNHVVDITEDTETDVTFTYSVNWNATSTQFANRMRRYSRASLLSPIQQLHWFSVIISVVIILLSMGLLAMLYWWNVKNDLRKYSNGDEDDREFGWACIDGAVFRCPTLLSLFCAVLGCGTQLFLVVCCLFALTSLGLLDPYTHGNLWTAVVVIYTVTSAVAGYTAASFHCQFSETGWERSVLLTGILFMGPFLLVLSILTTVAMSYGSTAAFPFGTIVVMLLIHTFITAPLLALGGIVGRRRCCTNFVPSTKKYVREIPPLTWYMKTHIQMFLGGLLPFSAVLVELHLLYASMWSYKLFTLPSIMFISFSILVLLTAILSVGLTYIQLSVEDPEWWWRSVLRGGSTAIFMFVYCIYFYARSNMSGLMQLCYFMGYNACICYACFLMLGAIGFRSSSMFIYHMYHGVKSE</sequence>
<dbReference type="OrthoDB" id="1666796at2759"/>